<comment type="caution">
    <text evidence="2">The sequence shown here is derived from an EMBL/GenBank/DDBJ whole genome shotgun (WGS) entry which is preliminary data.</text>
</comment>
<dbReference type="InterPro" id="IPR043128">
    <property type="entry name" value="Rev_trsase/Diguanyl_cyclase"/>
</dbReference>
<evidence type="ECO:0000256" key="1">
    <source>
        <dbReference type="SAM" id="MobiDB-lite"/>
    </source>
</evidence>
<dbReference type="AlphaFoldDB" id="A0A371IFI6"/>
<sequence length="110" mass="12067">MTFSRFLSRSAEAALPIFRTLKRGDSFTWTGESEEAFLRLKALLDAPPILMKPTPRIPLLVYISVAEEAVRSREKIAENRKGNPHPGRDIAETAPLLSRACGGSTDGSPD</sequence>
<proteinExistence type="predicted"/>
<dbReference type="OrthoDB" id="1433759at2759"/>
<keyword evidence="3" id="KW-1185">Reference proteome</keyword>
<dbReference type="SUPFAM" id="SSF56672">
    <property type="entry name" value="DNA/RNA polymerases"/>
    <property type="match status" value="1"/>
</dbReference>
<feature type="compositionally biased region" description="Basic and acidic residues" evidence="1">
    <location>
        <begin position="74"/>
        <end position="91"/>
    </location>
</feature>
<evidence type="ECO:0008006" key="4">
    <source>
        <dbReference type="Google" id="ProtNLM"/>
    </source>
</evidence>
<reference evidence="2" key="1">
    <citation type="submission" date="2018-05" db="EMBL/GenBank/DDBJ databases">
        <title>Draft genome of Mucuna pruriens seed.</title>
        <authorList>
            <person name="Nnadi N.E."/>
            <person name="Vos R."/>
            <person name="Hasami M.H."/>
            <person name="Devisetty U.K."/>
            <person name="Aguiy J.C."/>
        </authorList>
    </citation>
    <scope>NUCLEOTIDE SEQUENCE [LARGE SCALE GENOMIC DNA]</scope>
    <source>
        <strain evidence="2">JCA_2017</strain>
    </source>
</reference>
<organism evidence="2 3">
    <name type="scientific">Mucuna pruriens</name>
    <name type="common">Velvet bean</name>
    <name type="synonym">Dolichos pruriens</name>
    <dbReference type="NCBI Taxonomy" id="157652"/>
    <lineage>
        <taxon>Eukaryota</taxon>
        <taxon>Viridiplantae</taxon>
        <taxon>Streptophyta</taxon>
        <taxon>Embryophyta</taxon>
        <taxon>Tracheophyta</taxon>
        <taxon>Spermatophyta</taxon>
        <taxon>Magnoliopsida</taxon>
        <taxon>eudicotyledons</taxon>
        <taxon>Gunneridae</taxon>
        <taxon>Pentapetalae</taxon>
        <taxon>rosids</taxon>
        <taxon>fabids</taxon>
        <taxon>Fabales</taxon>
        <taxon>Fabaceae</taxon>
        <taxon>Papilionoideae</taxon>
        <taxon>50 kb inversion clade</taxon>
        <taxon>NPAAA clade</taxon>
        <taxon>indigoferoid/millettioid clade</taxon>
        <taxon>Phaseoleae</taxon>
        <taxon>Mucuna</taxon>
    </lineage>
</organism>
<dbReference type="EMBL" id="QJKJ01000192">
    <property type="protein sequence ID" value="RDY13819.1"/>
    <property type="molecule type" value="Genomic_DNA"/>
</dbReference>
<name>A0A371IFI6_MUCPR</name>
<gene>
    <name evidence="2" type="ORF">CR513_01213</name>
</gene>
<accession>A0A371IFI6</accession>
<feature type="non-terminal residue" evidence="2">
    <location>
        <position position="1"/>
    </location>
</feature>
<protein>
    <recommendedName>
        <fullName evidence="4">Reverse transcriptase/retrotransposon-derived protein RNase H-like domain-containing protein</fullName>
    </recommendedName>
</protein>
<evidence type="ECO:0000313" key="3">
    <source>
        <dbReference type="Proteomes" id="UP000257109"/>
    </source>
</evidence>
<dbReference type="InterPro" id="IPR043502">
    <property type="entry name" value="DNA/RNA_pol_sf"/>
</dbReference>
<dbReference type="Proteomes" id="UP000257109">
    <property type="component" value="Unassembled WGS sequence"/>
</dbReference>
<feature type="region of interest" description="Disordered" evidence="1">
    <location>
        <begin position="74"/>
        <end position="110"/>
    </location>
</feature>
<dbReference type="Gene3D" id="3.30.70.270">
    <property type="match status" value="1"/>
</dbReference>
<evidence type="ECO:0000313" key="2">
    <source>
        <dbReference type="EMBL" id="RDY13819.1"/>
    </source>
</evidence>